<protein>
    <submittedName>
        <fullName evidence="1">Uncharacterized protein</fullName>
    </submittedName>
</protein>
<proteinExistence type="predicted"/>
<dbReference type="EMBL" id="GBRH01252890">
    <property type="protein sequence ID" value="JAD45005.1"/>
    <property type="molecule type" value="Transcribed_RNA"/>
</dbReference>
<sequence length="60" mass="7168">MFGSVKFFRKRHNIFHDYNLTKLSMKSADFSLRRESHFVGIFVNIRGAIENYDRIDSQQV</sequence>
<evidence type="ECO:0000313" key="1">
    <source>
        <dbReference type="EMBL" id="JAD45005.1"/>
    </source>
</evidence>
<dbReference type="AlphaFoldDB" id="A0A0A9A7M7"/>
<reference evidence="1" key="1">
    <citation type="submission" date="2014-09" db="EMBL/GenBank/DDBJ databases">
        <authorList>
            <person name="Magalhaes I.L.F."/>
            <person name="Oliveira U."/>
            <person name="Santos F.R."/>
            <person name="Vidigal T.H.D.A."/>
            <person name="Brescovit A.D."/>
            <person name="Santos A.J."/>
        </authorList>
    </citation>
    <scope>NUCLEOTIDE SEQUENCE</scope>
    <source>
        <tissue evidence="1">Shoot tissue taken approximately 20 cm above the soil surface</tissue>
    </source>
</reference>
<accession>A0A0A9A7M7</accession>
<reference evidence="1" key="2">
    <citation type="journal article" date="2015" name="Data Brief">
        <title>Shoot transcriptome of the giant reed, Arundo donax.</title>
        <authorList>
            <person name="Barrero R.A."/>
            <person name="Guerrero F.D."/>
            <person name="Moolhuijzen P."/>
            <person name="Goolsby J.A."/>
            <person name="Tidwell J."/>
            <person name="Bellgard S.E."/>
            <person name="Bellgard M.I."/>
        </authorList>
    </citation>
    <scope>NUCLEOTIDE SEQUENCE</scope>
    <source>
        <tissue evidence="1">Shoot tissue taken approximately 20 cm above the soil surface</tissue>
    </source>
</reference>
<name>A0A0A9A7M7_ARUDO</name>
<organism evidence="1">
    <name type="scientific">Arundo donax</name>
    <name type="common">Giant reed</name>
    <name type="synonym">Donax arundinaceus</name>
    <dbReference type="NCBI Taxonomy" id="35708"/>
    <lineage>
        <taxon>Eukaryota</taxon>
        <taxon>Viridiplantae</taxon>
        <taxon>Streptophyta</taxon>
        <taxon>Embryophyta</taxon>
        <taxon>Tracheophyta</taxon>
        <taxon>Spermatophyta</taxon>
        <taxon>Magnoliopsida</taxon>
        <taxon>Liliopsida</taxon>
        <taxon>Poales</taxon>
        <taxon>Poaceae</taxon>
        <taxon>PACMAD clade</taxon>
        <taxon>Arundinoideae</taxon>
        <taxon>Arundineae</taxon>
        <taxon>Arundo</taxon>
    </lineage>
</organism>